<dbReference type="Proteomes" id="UP000095767">
    <property type="component" value="Unassembled WGS sequence"/>
</dbReference>
<reference evidence="1 2" key="1">
    <citation type="submission" date="2016-09" db="EMBL/GenBank/DDBJ databases">
        <title>The draft genome of Dichanthelium oligosanthes: A C3 panicoid grass species.</title>
        <authorList>
            <person name="Studer A.J."/>
            <person name="Schnable J.C."/>
            <person name="Brutnell T.P."/>
        </authorList>
    </citation>
    <scope>NUCLEOTIDE SEQUENCE [LARGE SCALE GENOMIC DNA]</scope>
    <source>
        <strain evidence="2">cv. Kellogg 1175</strain>
        <tissue evidence="1">Leaf</tissue>
    </source>
</reference>
<name>A0A1E5UKP9_9POAL</name>
<dbReference type="EMBL" id="LWDX02073333">
    <property type="protein sequence ID" value="OEL13453.1"/>
    <property type="molecule type" value="Genomic_DNA"/>
</dbReference>
<evidence type="ECO:0000313" key="2">
    <source>
        <dbReference type="Proteomes" id="UP000095767"/>
    </source>
</evidence>
<organism evidence="1 2">
    <name type="scientific">Dichanthelium oligosanthes</name>
    <dbReference type="NCBI Taxonomy" id="888268"/>
    <lineage>
        <taxon>Eukaryota</taxon>
        <taxon>Viridiplantae</taxon>
        <taxon>Streptophyta</taxon>
        <taxon>Embryophyta</taxon>
        <taxon>Tracheophyta</taxon>
        <taxon>Spermatophyta</taxon>
        <taxon>Magnoliopsida</taxon>
        <taxon>Liliopsida</taxon>
        <taxon>Poales</taxon>
        <taxon>Poaceae</taxon>
        <taxon>PACMAD clade</taxon>
        <taxon>Panicoideae</taxon>
        <taxon>Panicodae</taxon>
        <taxon>Paniceae</taxon>
        <taxon>Dichantheliinae</taxon>
        <taxon>Dichanthelium</taxon>
    </lineage>
</organism>
<protein>
    <submittedName>
        <fullName evidence="1">Uncharacterized protein</fullName>
    </submittedName>
</protein>
<keyword evidence="2" id="KW-1185">Reference proteome</keyword>
<comment type="caution">
    <text evidence="1">The sequence shown here is derived from an EMBL/GenBank/DDBJ whole genome shotgun (WGS) entry which is preliminary data.</text>
</comment>
<accession>A0A1E5UKP9</accession>
<sequence length="50" mass="5750">MPKELKRLMTVMANSRQFKVSDGRFSQVVADTLDAKLGDDLERLKKIRVN</sequence>
<dbReference type="AlphaFoldDB" id="A0A1E5UKP9"/>
<dbReference type="Gene3D" id="4.10.910.10">
    <property type="entry name" value="30s ribosomal protein s13, domain 2"/>
    <property type="match status" value="1"/>
</dbReference>
<gene>
    <name evidence="1" type="ORF">BAE44_0025528</name>
</gene>
<dbReference type="STRING" id="888268.A0A1E5UKP9"/>
<evidence type="ECO:0000313" key="1">
    <source>
        <dbReference type="EMBL" id="OEL13453.1"/>
    </source>
</evidence>
<proteinExistence type="predicted"/>
<dbReference type="InterPro" id="IPR027437">
    <property type="entry name" value="Rbsml_uS13_C"/>
</dbReference>